<reference evidence="3" key="1">
    <citation type="submission" date="2020-01" db="EMBL/GenBank/DDBJ databases">
        <title>Genome sequence of Kobresia littledalei, the first chromosome-level genome in the family Cyperaceae.</title>
        <authorList>
            <person name="Qu G."/>
        </authorList>
    </citation>
    <scope>NUCLEOTIDE SEQUENCE</scope>
    <source>
        <strain evidence="3">C.B.Clarke</strain>
        <tissue evidence="3">Leaf</tissue>
    </source>
</reference>
<dbReference type="PANTHER" id="PTHR14738">
    <property type="entry name" value="ZINC FINGER CCCH DOMAIN-CONTAINING PROTEIN 14"/>
    <property type="match status" value="1"/>
</dbReference>
<dbReference type="OrthoDB" id="4726at2759"/>
<dbReference type="AlphaFoldDB" id="A0A833RBA4"/>
<accession>A0A833RBA4</accession>
<gene>
    <name evidence="3" type="ORF">FCM35_KLT17126</name>
</gene>
<feature type="region of interest" description="Disordered" evidence="1">
    <location>
        <begin position="177"/>
        <end position="238"/>
    </location>
</feature>
<evidence type="ECO:0000313" key="4">
    <source>
        <dbReference type="Proteomes" id="UP000623129"/>
    </source>
</evidence>
<dbReference type="EMBL" id="SWLB01000005">
    <property type="protein sequence ID" value="KAF3338289.1"/>
    <property type="molecule type" value="Genomic_DNA"/>
</dbReference>
<dbReference type="GO" id="GO:0005634">
    <property type="term" value="C:nucleus"/>
    <property type="evidence" value="ECO:0007669"/>
    <property type="project" value="TreeGrafter"/>
</dbReference>
<evidence type="ECO:0000313" key="3">
    <source>
        <dbReference type="EMBL" id="KAF3338289.1"/>
    </source>
</evidence>
<sequence>MESEGGGDDRTFKVNFAAEGVASLKATIEEKLKDFMGDYTDDTLVEYVIVLLRNGRRKDEAAQELHVFLGDDNLSFISWLWDHLSSNLQLYVDAEPPPPPPPAPTSKLQRGPSRDDKDKTVKRPRRDWNLSLSEDNSVEKEHQQPNETTATTTKRQKIVWEERKKERASFPLRSVVTSVLNPVDKQPDRDRDTRDTRDRDRDRKPTATSRTHRRRLPQDNSQQIKEDPPSRPAVNAPRRLLQFAVRDAVKPMRHAPLATTEPAGPSINRLRSVLSAPFPHGRDDLSEEEEEEDVKEEEEDKYRPRSVIPMPSGSSGGERSSVFDRLGRARGSMGISHAEIEKKYSSDSASDKDGYDMVEYSVAQEKEAEEEVVSKQVAAVPVSHIGSKPSKILNISVNVNTWKSPGMVQETHSFSLENNKVSKAENEEVTVPAMVQKVLPKTPIHGTKKETYIVAVLLFMEFDFFLLTTKNFMSYCIQLLVHFGATKDALSRHFNKFGAVLKVVRKNSHESGATTVTVTGRGPGRVAHNGASFSPYMARGRAPVRGGGSRSLQWKRGGQSSDATSNAACNAAAAGSNVRSFTYTRVAPKEPGQT</sequence>
<protein>
    <submittedName>
        <fullName evidence="3">Zinc finger CCCH domain-containing protein 14</fullName>
    </submittedName>
</protein>
<dbReference type="GO" id="GO:0043488">
    <property type="term" value="P:regulation of mRNA stability"/>
    <property type="evidence" value="ECO:0007669"/>
    <property type="project" value="InterPro"/>
</dbReference>
<feature type="compositionally biased region" description="Basic and acidic residues" evidence="1">
    <location>
        <begin position="185"/>
        <end position="205"/>
    </location>
</feature>
<feature type="region of interest" description="Disordered" evidence="1">
    <location>
        <begin position="92"/>
        <end position="158"/>
    </location>
</feature>
<dbReference type="Gene3D" id="1.20.1390.10">
    <property type="entry name" value="PWI domain"/>
    <property type="match status" value="1"/>
</dbReference>
<dbReference type="GO" id="GO:0008143">
    <property type="term" value="F:poly(A) binding"/>
    <property type="evidence" value="ECO:0007669"/>
    <property type="project" value="InterPro"/>
</dbReference>
<feature type="compositionally biased region" description="Acidic residues" evidence="1">
    <location>
        <begin position="285"/>
        <end position="299"/>
    </location>
</feature>
<proteinExistence type="predicted"/>
<dbReference type="InterPro" id="IPR002483">
    <property type="entry name" value="PWI_dom"/>
</dbReference>
<dbReference type="PANTHER" id="PTHR14738:SF32">
    <property type="entry name" value="RNA BINDING (RRM_RBD_RNP MOTIFS) FAMILY PROTEIN"/>
    <property type="match status" value="1"/>
</dbReference>
<feature type="domain" description="PWI" evidence="2">
    <location>
        <begin position="24"/>
        <end position="86"/>
    </location>
</feature>
<evidence type="ECO:0000256" key="1">
    <source>
        <dbReference type="SAM" id="MobiDB-lite"/>
    </source>
</evidence>
<name>A0A833RBA4_9POAL</name>
<dbReference type="Proteomes" id="UP000623129">
    <property type="component" value="Unassembled WGS sequence"/>
</dbReference>
<keyword evidence="4" id="KW-1185">Reference proteome</keyword>
<organism evidence="3 4">
    <name type="scientific">Carex littledalei</name>
    <dbReference type="NCBI Taxonomy" id="544730"/>
    <lineage>
        <taxon>Eukaryota</taxon>
        <taxon>Viridiplantae</taxon>
        <taxon>Streptophyta</taxon>
        <taxon>Embryophyta</taxon>
        <taxon>Tracheophyta</taxon>
        <taxon>Spermatophyta</taxon>
        <taxon>Magnoliopsida</taxon>
        <taxon>Liliopsida</taxon>
        <taxon>Poales</taxon>
        <taxon>Cyperaceae</taxon>
        <taxon>Cyperoideae</taxon>
        <taxon>Cariceae</taxon>
        <taxon>Carex</taxon>
        <taxon>Carex subgen. Euthyceras</taxon>
    </lineage>
</organism>
<dbReference type="FunFam" id="1.20.1390.10:FF:000005">
    <property type="entry name" value="RNA binding (RRM/RBD/RNP motifs) family protein"/>
    <property type="match status" value="1"/>
</dbReference>
<feature type="compositionally biased region" description="Pro residues" evidence="1">
    <location>
        <begin position="95"/>
        <end position="104"/>
    </location>
</feature>
<comment type="caution">
    <text evidence="3">The sequence shown here is derived from an EMBL/GenBank/DDBJ whole genome shotgun (WGS) entry which is preliminary data.</text>
</comment>
<dbReference type="Pfam" id="PF01480">
    <property type="entry name" value="PWI"/>
    <property type="match status" value="1"/>
</dbReference>
<feature type="compositionally biased region" description="Basic and acidic residues" evidence="1">
    <location>
        <begin position="112"/>
        <end position="121"/>
    </location>
</feature>
<feature type="region of interest" description="Disordered" evidence="1">
    <location>
        <begin position="276"/>
        <end position="320"/>
    </location>
</feature>
<evidence type="ECO:0000259" key="2">
    <source>
        <dbReference type="Pfam" id="PF01480"/>
    </source>
</evidence>
<feature type="region of interest" description="Disordered" evidence="1">
    <location>
        <begin position="543"/>
        <end position="565"/>
    </location>
</feature>
<dbReference type="InterPro" id="IPR040366">
    <property type="entry name" value="Nab2/ZC3H14"/>
</dbReference>
<dbReference type="GO" id="GO:0005737">
    <property type="term" value="C:cytoplasm"/>
    <property type="evidence" value="ECO:0007669"/>
    <property type="project" value="TreeGrafter"/>
</dbReference>